<reference evidence="2 3" key="1">
    <citation type="submission" date="2018-04" db="EMBL/GenBank/DDBJ databases">
        <title>Adhaeribacter sp. HMF7616 genome sequencing and assembly.</title>
        <authorList>
            <person name="Kang H."/>
            <person name="Kang J."/>
            <person name="Cha I."/>
            <person name="Kim H."/>
            <person name="Joh K."/>
        </authorList>
    </citation>
    <scope>NUCLEOTIDE SEQUENCE [LARGE SCALE GENOMIC DNA]</scope>
    <source>
        <strain evidence="2 3">HMF7616</strain>
    </source>
</reference>
<proteinExistence type="predicted"/>
<dbReference type="EMBL" id="QASA01000001">
    <property type="protein sequence ID" value="RDC63033.1"/>
    <property type="molecule type" value="Genomic_DNA"/>
</dbReference>
<feature type="transmembrane region" description="Helical" evidence="1">
    <location>
        <begin position="102"/>
        <end position="124"/>
    </location>
</feature>
<evidence type="ECO:0000313" key="2">
    <source>
        <dbReference type="EMBL" id="RDC63033.1"/>
    </source>
</evidence>
<evidence type="ECO:0000256" key="1">
    <source>
        <dbReference type="SAM" id="Phobius"/>
    </source>
</evidence>
<comment type="caution">
    <text evidence="2">The sequence shown here is derived from an EMBL/GenBank/DDBJ whole genome shotgun (WGS) entry which is preliminary data.</text>
</comment>
<accession>A0A369QDN4</accession>
<evidence type="ECO:0000313" key="3">
    <source>
        <dbReference type="Proteomes" id="UP000253919"/>
    </source>
</evidence>
<gene>
    <name evidence="2" type="ORF">AHMF7616_01632</name>
</gene>
<feature type="transmembrane region" description="Helical" evidence="1">
    <location>
        <begin position="60"/>
        <end position="78"/>
    </location>
</feature>
<name>A0A369QDN4_9BACT</name>
<dbReference type="AlphaFoldDB" id="A0A369QDN4"/>
<dbReference type="Proteomes" id="UP000253919">
    <property type="component" value="Unassembled WGS sequence"/>
</dbReference>
<sequence length="136" mass="14991">MTYKGASFLVLFWGIFNLLGGGLAFYFMGSFAQPVLILGALSAFLGFSLGHFLNRGRKQAFLSILGACTAFVFLYGWLTSQAFSQDKNYIFPDALADPSRNVYLLVSSAQLTITVLVLLILLVFSKPIYLSLQNKI</sequence>
<feature type="transmembrane region" description="Helical" evidence="1">
    <location>
        <begin position="7"/>
        <end position="29"/>
    </location>
</feature>
<keyword evidence="1" id="KW-0472">Membrane</keyword>
<keyword evidence="3" id="KW-1185">Reference proteome</keyword>
<organism evidence="2 3">
    <name type="scientific">Adhaeribacter pallidiroseus</name>
    <dbReference type="NCBI Taxonomy" id="2072847"/>
    <lineage>
        <taxon>Bacteria</taxon>
        <taxon>Pseudomonadati</taxon>
        <taxon>Bacteroidota</taxon>
        <taxon>Cytophagia</taxon>
        <taxon>Cytophagales</taxon>
        <taxon>Hymenobacteraceae</taxon>
        <taxon>Adhaeribacter</taxon>
    </lineage>
</organism>
<protein>
    <submittedName>
        <fullName evidence="2">Uncharacterized protein</fullName>
    </submittedName>
</protein>
<feature type="transmembrane region" description="Helical" evidence="1">
    <location>
        <begin position="35"/>
        <end position="53"/>
    </location>
</feature>
<keyword evidence="1" id="KW-0812">Transmembrane</keyword>
<keyword evidence="1" id="KW-1133">Transmembrane helix</keyword>